<gene>
    <name evidence="2" type="ORF">NJR55_00430</name>
</gene>
<dbReference type="Pfam" id="PF22481">
    <property type="entry name" value="DUF6985"/>
    <property type="match status" value="1"/>
</dbReference>
<evidence type="ECO:0000259" key="1">
    <source>
        <dbReference type="Pfam" id="PF22481"/>
    </source>
</evidence>
<comment type="caution">
    <text evidence="2">The sequence shown here is derived from an EMBL/GenBank/DDBJ whole genome shotgun (WGS) entry which is preliminary data.</text>
</comment>
<dbReference type="RefSeq" id="WP_253616826.1">
    <property type="nucleotide sequence ID" value="NZ_JAMZDE010000001.1"/>
</dbReference>
<name>A0A9X2FRV9_9GAMM</name>
<dbReference type="EMBL" id="JAMZDE010000001">
    <property type="protein sequence ID" value="MCP1338044.1"/>
    <property type="molecule type" value="Genomic_DNA"/>
</dbReference>
<proteinExistence type="predicted"/>
<dbReference type="Proteomes" id="UP001139474">
    <property type="component" value="Unassembled WGS sequence"/>
</dbReference>
<keyword evidence="3" id="KW-1185">Reference proteome</keyword>
<feature type="domain" description="DUF6985" evidence="1">
    <location>
        <begin position="20"/>
        <end position="160"/>
    </location>
</feature>
<evidence type="ECO:0000313" key="3">
    <source>
        <dbReference type="Proteomes" id="UP001139474"/>
    </source>
</evidence>
<evidence type="ECO:0000313" key="2">
    <source>
        <dbReference type="EMBL" id="MCP1338044.1"/>
    </source>
</evidence>
<sequence length="163" mass="18980">MQLENLAEWLEGLRKEDDLLVGELHVPFLRQKESIEVCFVGQKRAVTESQQKTLLGYLEQIDTIHRQAVERISIDYQANVDIYRRAFQEWGEDPDVHAPLVNSAEDLAPVMLYQSLFIPSWKDLGTFGMGFWAKWEVEHGVGIKFESWRLLEAGENSVHFRFE</sequence>
<reference evidence="2" key="1">
    <citation type="submission" date="2022-06" db="EMBL/GenBank/DDBJ databases">
        <title>Idiomarina rhizosphaerae M1R2S28.</title>
        <authorList>
            <person name="Sun J.-Q."/>
            <person name="Li L.-F."/>
        </authorList>
    </citation>
    <scope>NUCLEOTIDE SEQUENCE</scope>
    <source>
        <strain evidence="2">M1R2S28</strain>
    </source>
</reference>
<protein>
    <recommendedName>
        <fullName evidence="1">DUF6985 domain-containing protein</fullName>
    </recommendedName>
</protein>
<dbReference type="InterPro" id="IPR054254">
    <property type="entry name" value="DUF6985"/>
</dbReference>
<dbReference type="AlphaFoldDB" id="A0A9X2FRV9"/>
<organism evidence="2 3">
    <name type="scientific">Idiomarina rhizosphaerae</name>
    <dbReference type="NCBI Taxonomy" id="2961572"/>
    <lineage>
        <taxon>Bacteria</taxon>
        <taxon>Pseudomonadati</taxon>
        <taxon>Pseudomonadota</taxon>
        <taxon>Gammaproteobacteria</taxon>
        <taxon>Alteromonadales</taxon>
        <taxon>Idiomarinaceae</taxon>
        <taxon>Idiomarina</taxon>
    </lineage>
</organism>
<accession>A0A9X2FRV9</accession>